<dbReference type="EMBL" id="JACSQC010000004">
    <property type="protein sequence ID" value="MBD8043945.1"/>
    <property type="molecule type" value="Genomic_DNA"/>
</dbReference>
<gene>
    <name evidence="4" type="ORF">H9638_09020</name>
</gene>
<dbReference type="PANTHER" id="PTHR24171">
    <property type="entry name" value="ANKYRIN REPEAT DOMAIN-CONTAINING PROTEIN 39-RELATED"/>
    <property type="match status" value="1"/>
</dbReference>
<evidence type="ECO:0000256" key="3">
    <source>
        <dbReference type="PROSITE-ProRule" id="PRU00023"/>
    </source>
</evidence>
<evidence type="ECO:0000256" key="1">
    <source>
        <dbReference type="ARBA" id="ARBA00022737"/>
    </source>
</evidence>
<dbReference type="PROSITE" id="PS50297">
    <property type="entry name" value="ANK_REP_REGION"/>
    <property type="match status" value="2"/>
</dbReference>
<dbReference type="PANTHER" id="PTHR24171:SF8">
    <property type="entry name" value="BRCA1-ASSOCIATED RING DOMAIN PROTEIN 1"/>
    <property type="match status" value="1"/>
</dbReference>
<keyword evidence="1" id="KW-0677">Repeat</keyword>
<dbReference type="InterPro" id="IPR036770">
    <property type="entry name" value="Ankyrin_rpt-contain_sf"/>
</dbReference>
<proteinExistence type="predicted"/>
<dbReference type="Pfam" id="PF12796">
    <property type="entry name" value="Ank_2"/>
    <property type="match status" value="1"/>
</dbReference>
<keyword evidence="2 3" id="KW-0040">ANK repeat</keyword>
<evidence type="ECO:0000256" key="2">
    <source>
        <dbReference type="ARBA" id="ARBA00023043"/>
    </source>
</evidence>
<dbReference type="RefSeq" id="WP_191746887.1">
    <property type="nucleotide sequence ID" value="NZ_JACSQC010000004.1"/>
</dbReference>
<dbReference type="InterPro" id="IPR002110">
    <property type="entry name" value="Ankyrin_rpt"/>
</dbReference>
<keyword evidence="5" id="KW-1185">Reference proteome</keyword>
<dbReference type="PROSITE" id="PS50088">
    <property type="entry name" value="ANK_REPEAT"/>
    <property type="match status" value="2"/>
</dbReference>
<name>A0ABR8YIA5_9MICC</name>
<feature type="repeat" description="ANK" evidence="3">
    <location>
        <begin position="54"/>
        <end position="86"/>
    </location>
</feature>
<dbReference type="Gene3D" id="1.25.40.20">
    <property type="entry name" value="Ankyrin repeat-containing domain"/>
    <property type="match status" value="1"/>
</dbReference>
<comment type="caution">
    <text evidence="4">The sequence shown here is derived from an EMBL/GenBank/DDBJ whole genome shotgun (WGS) entry which is preliminary data.</text>
</comment>
<evidence type="ECO:0000313" key="5">
    <source>
        <dbReference type="Proteomes" id="UP000652763"/>
    </source>
</evidence>
<feature type="repeat" description="ANK" evidence="3">
    <location>
        <begin position="87"/>
        <end position="119"/>
    </location>
</feature>
<organism evidence="4 5">
    <name type="scientific">Arthrobacter pullicola</name>
    <dbReference type="NCBI Taxonomy" id="2762224"/>
    <lineage>
        <taxon>Bacteria</taxon>
        <taxon>Bacillati</taxon>
        <taxon>Actinomycetota</taxon>
        <taxon>Actinomycetes</taxon>
        <taxon>Micrococcales</taxon>
        <taxon>Micrococcaceae</taxon>
        <taxon>Arthrobacter</taxon>
    </lineage>
</organism>
<dbReference type="SMART" id="SM00248">
    <property type="entry name" value="ANK"/>
    <property type="match status" value="2"/>
</dbReference>
<evidence type="ECO:0000313" key="4">
    <source>
        <dbReference type="EMBL" id="MBD8043945.1"/>
    </source>
</evidence>
<sequence>MTDFPSASQDAQPAADQEALKLAERLFDAARAGDTELLRTYVSAGVPATLTNAAGDSLLMLAAYHGHAEATALLIEQGADVNTLNDRGQSPLAGAVFKGYTDVVRVLAAAGADPDAGNPSARAAAAYFQRTELLDILA</sequence>
<accession>A0ABR8YIA5</accession>
<dbReference type="Proteomes" id="UP000652763">
    <property type="component" value="Unassembled WGS sequence"/>
</dbReference>
<reference evidence="4 5" key="1">
    <citation type="submission" date="2020-08" db="EMBL/GenBank/DDBJ databases">
        <title>A Genomic Blueprint of the Chicken Gut Microbiome.</title>
        <authorList>
            <person name="Gilroy R."/>
            <person name="Ravi A."/>
            <person name="Getino M."/>
            <person name="Pursley I."/>
            <person name="Horton D.L."/>
            <person name="Alikhan N.-F."/>
            <person name="Baker D."/>
            <person name="Gharbi K."/>
            <person name="Hall N."/>
            <person name="Watson M."/>
            <person name="Adriaenssens E.M."/>
            <person name="Foster-Nyarko E."/>
            <person name="Jarju S."/>
            <person name="Secka A."/>
            <person name="Antonio M."/>
            <person name="Oren A."/>
            <person name="Chaudhuri R."/>
            <person name="La Ragione R.M."/>
            <person name="Hildebrand F."/>
            <person name="Pallen M.J."/>
        </authorList>
    </citation>
    <scope>NUCLEOTIDE SEQUENCE [LARGE SCALE GENOMIC DNA]</scope>
    <source>
        <strain evidence="4 5">Sa2BUA2</strain>
    </source>
</reference>
<dbReference type="SUPFAM" id="SSF48403">
    <property type="entry name" value="Ankyrin repeat"/>
    <property type="match status" value="1"/>
</dbReference>
<protein>
    <submittedName>
        <fullName evidence="4">Ankyrin repeat domain-containing protein</fullName>
    </submittedName>
</protein>